<dbReference type="AlphaFoldDB" id="A0A220S075"/>
<organism evidence="1 2">
    <name type="scientific">Neisseria chenwenguii</name>
    <dbReference type="NCBI Taxonomy" id="1853278"/>
    <lineage>
        <taxon>Bacteria</taxon>
        <taxon>Pseudomonadati</taxon>
        <taxon>Pseudomonadota</taxon>
        <taxon>Betaproteobacteria</taxon>
        <taxon>Neisseriales</taxon>
        <taxon>Neisseriaceae</taxon>
        <taxon>Neisseria</taxon>
    </lineage>
</organism>
<evidence type="ECO:0000313" key="1">
    <source>
        <dbReference type="EMBL" id="ASK26879.1"/>
    </source>
</evidence>
<sequence>MFSGKQKKVFDTAKFIAEIFSKPTKTTSNYILQRNIIMTRKHYLFAFLHQSAAVFSDGLRISRVFPTA</sequence>
<accession>A0A220S075</accession>
<evidence type="ECO:0000313" key="2">
    <source>
        <dbReference type="Proteomes" id="UP000198238"/>
    </source>
</evidence>
<keyword evidence="2" id="KW-1185">Reference proteome</keyword>
<reference evidence="1 2" key="1">
    <citation type="submission" date="2017-06" db="EMBL/GenBank/DDBJ databases">
        <title>Neisseria chenwenguii sp. nov., isolated from the intestinal contents of Tibetan Plateau Pika in Yushu, Qinghai Province, China.</title>
        <authorList>
            <person name="Zhang G."/>
        </authorList>
    </citation>
    <scope>NUCLEOTIDE SEQUENCE [LARGE SCALE GENOMIC DNA]</scope>
    <source>
        <strain evidence="1 2">10023</strain>
    </source>
</reference>
<proteinExistence type="predicted"/>
<dbReference type="KEGG" id="nei:BG910_03185"/>
<name>A0A220S075_9NEIS</name>
<protein>
    <submittedName>
        <fullName evidence="1">Uncharacterized protein</fullName>
    </submittedName>
</protein>
<dbReference type="EMBL" id="CP022278">
    <property type="protein sequence ID" value="ASK26879.1"/>
    <property type="molecule type" value="Genomic_DNA"/>
</dbReference>
<gene>
    <name evidence="1" type="ORF">BG910_03185</name>
</gene>
<dbReference type="Proteomes" id="UP000198238">
    <property type="component" value="Chromosome"/>
</dbReference>